<proteinExistence type="predicted"/>
<comment type="caution">
    <text evidence="2">The sequence shown here is derived from an EMBL/GenBank/DDBJ whole genome shotgun (WGS) entry which is preliminary data.</text>
</comment>
<evidence type="ECO:0008006" key="4">
    <source>
        <dbReference type="Google" id="ProtNLM"/>
    </source>
</evidence>
<dbReference type="RefSeq" id="WP_154447483.1">
    <property type="nucleotide sequence ID" value="NZ_WIND01000013.1"/>
</dbReference>
<evidence type="ECO:0000313" key="3">
    <source>
        <dbReference type="Proteomes" id="UP000474957"/>
    </source>
</evidence>
<keyword evidence="3" id="KW-1185">Reference proteome</keyword>
<feature type="region of interest" description="Disordered" evidence="1">
    <location>
        <begin position="333"/>
        <end position="363"/>
    </location>
</feature>
<protein>
    <recommendedName>
        <fullName evidence="4">HTH DNA binding domain-containing protein</fullName>
    </recommendedName>
</protein>
<name>A0A6L5Z2T6_9RHOB</name>
<gene>
    <name evidence="2" type="ORF">GE300_14875</name>
</gene>
<dbReference type="Proteomes" id="UP000474957">
    <property type="component" value="Unassembled WGS sequence"/>
</dbReference>
<sequence>MSGRASNPGVPRILRAEIAAARIEGILLADPALARHWRTGQAFVEAAASVGLEDIRLSAAAIMMRLTSNRTQDIDARGAEQGRRLIAVMARPPLLAADPDAGLRRIEAAASPVGHRTPFEDRLEGAEYAGLVARALEADTTPIIAALRGAAEYALRSRRSAPAAERLLFMALESEARARSRGDAGAAGRWDGPDLLAPAEAHWIAAPSAALTHGRYQVWSPISGISTLVDALEAQVARELGHLGTLRHELAKLDAAAAAARGRSRMADFVGFVKRQPILTSGQVMEDLGVTRATALSLIGTLEGQGSLVDFTARRSARFWATPTLAARLRHGSVRARPQAAGQGREAGKVPELDQPRTREDEEARLEELLGELDDALRGVDEVMRRG</sequence>
<dbReference type="AlphaFoldDB" id="A0A6L5Z2T6"/>
<evidence type="ECO:0000256" key="1">
    <source>
        <dbReference type="SAM" id="MobiDB-lite"/>
    </source>
</evidence>
<accession>A0A6L5Z2T6</accession>
<dbReference type="EMBL" id="WIND01000013">
    <property type="protein sequence ID" value="MSU90883.1"/>
    <property type="molecule type" value="Genomic_DNA"/>
</dbReference>
<feature type="compositionally biased region" description="Basic and acidic residues" evidence="1">
    <location>
        <begin position="346"/>
        <end position="363"/>
    </location>
</feature>
<reference evidence="2 3" key="1">
    <citation type="submission" date="2019-10" db="EMBL/GenBank/DDBJ databases">
        <title>Cognatihalovulum marinum gen. nov. sp. nov., a new member of the family Rhodobacteraceae isolated from deep seawater of the Northwest Indian Ocean.</title>
        <authorList>
            <person name="Ruan C."/>
            <person name="Wang J."/>
            <person name="Zheng X."/>
            <person name="Song L."/>
            <person name="Zhu Y."/>
            <person name="Huang Y."/>
            <person name="Lu Z."/>
            <person name="Du W."/>
            <person name="Huang L."/>
            <person name="Dai X."/>
        </authorList>
    </citation>
    <scope>NUCLEOTIDE SEQUENCE [LARGE SCALE GENOMIC DNA]</scope>
    <source>
        <strain evidence="2 3">2CG4</strain>
    </source>
</reference>
<organism evidence="2 3">
    <name type="scientific">Halovulum marinum</name>
    <dbReference type="NCBI Taxonomy" id="2662447"/>
    <lineage>
        <taxon>Bacteria</taxon>
        <taxon>Pseudomonadati</taxon>
        <taxon>Pseudomonadota</taxon>
        <taxon>Alphaproteobacteria</taxon>
        <taxon>Rhodobacterales</taxon>
        <taxon>Paracoccaceae</taxon>
        <taxon>Halovulum</taxon>
    </lineage>
</organism>
<evidence type="ECO:0000313" key="2">
    <source>
        <dbReference type="EMBL" id="MSU90883.1"/>
    </source>
</evidence>